<dbReference type="Proteomes" id="UP000299102">
    <property type="component" value="Unassembled WGS sequence"/>
</dbReference>
<keyword evidence="2" id="KW-1185">Reference proteome</keyword>
<protein>
    <submittedName>
        <fullName evidence="1">Uncharacterized protein</fullName>
    </submittedName>
</protein>
<accession>A0A4C1XN00</accession>
<comment type="caution">
    <text evidence="1">The sequence shown here is derived from an EMBL/GenBank/DDBJ whole genome shotgun (WGS) entry which is preliminary data.</text>
</comment>
<dbReference type="SUPFAM" id="SSF53098">
    <property type="entry name" value="Ribonuclease H-like"/>
    <property type="match status" value="1"/>
</dbReference>
<organism evidence="1 2">
    <name type="scientific">Eumeta variegata</name>
    <name type="common">Bagworm moth</name>
    <name type="synonym">Eumeta japonica</name>
    <dbReference type="NCBI Taxonomy" id="151549"/>
    <lineage>
        <taxon>Eukaryota</taxon>
        <taxon>Metazoa</taxon>
        <taxon>Ecdysozoa</taxon>
        <taxon>Arthropoda</taxon>
        <taxon>Hexapoda</taxon>
        <taxon>Insecta</taxon>
        <taxon>Pterygota</taxon>
        <taxon>Neoptera</taxon>
        <taxon>Endopterygota</taxon>
        <taxon>Lepidoptera</taxon>
        <taxon>Glossata</taxon>
        <taxon>Ditrysia</taxon>
        <taxon>Tineoidea</taxon>
        <taxon>Psychidae</taxon>
        <taxon>Oiketicinae</taxon>
        <taxon>Eumeta</taxon>
    </lineage>
</organism>
<sequence>MPKTAHTRPGDRALTAYLCGSYSPNSMVLTKNLKYDDSVVHMNGEQISSVGEIRLLARAAKATWGLSPEVVRTIYITDRAYRFVRIVHLGTGDELYEVRRSKDLGDTFVERELERPVYFGDLPHPAHVPEIGYESVEDLDSQTVDRLAVVGLHIHTDGSRIEGKVGAALTEWRDGEETWYSTLRLDPFCTVFQAEMVALQKAIRRMKNGNYDKFPLSYAKNVIRAASLKEWQFRVLVLPWPREAQDVLHVLEKCPMFLRERVGLETEIGVIFRRREFPTIVNDDKKRE</sequence>
<dbReference type="OrthoDB" id="6624020at2759"/>
<dbReference type="AlphaFoldDB" id="A0A4C1XN00"/>
<dbReference type="InterPro" id="IPR012337">
    <property type="entry name" value="RNaseH-like_sf"/>
</dbReference>
<feature type="non-terminal residue" evidence="1">
    <location>
        <position position="288"/>
    </location>
</feature>
<name>A0A4C1XN00_EUMVA</name>
<dbReference type="EMBL" id="BGZK01000895">
    <property type="protein sequence ID" value="GBP64372.1"/>
    <property type="molecule type" value="Genomic_DNA"/>
</dbReference>
<evidence type="ECO:0000313" key="1">
    <source>
        <dbReference type="EMBL" id="GBP64372.1"/>
    </source>
</evidence>
<evidence type="ECO:0000313" key="2">
    <source>
        <dbReference type="Proteomes" id="UP000299102"/>
    </source>
</evidence>
<reference evidence="1 2" key="1">
    <citation type="journal article" date="2019" name="Commun. Biol.">
        <title>The bagworm genome reveals a unique fibroin gene that provides high tensile strength.</title>
        <authorList>
            <person name="Kono N."/>
            <person name="Nakamura H."/>
            <person name="Ohtoshi R."/>
            <person name="Tomita M."/>
            <person name="Numata K."/>
            <person name="Arakawa K."/>
        </authorList>
    </citation>
    <scope>NUCLEOTIDE SEQUENCE [LARGE SCALE GENOMIC DNA]</scope>
</reference>
<proteinExistence type="predicted"/>
<gene>
    <name evidence="1" type="ORF">EVAR_14941_1</name>
</gene>